<feature type="signal peptide" evidence="1">
    <location>
        <begin position="1"/>
        <end position="21"/>
    </location>
</feature>
<dbReference type="Gene3D" id="3.90.10.10">
    <property type="entry name" value="Cytochrome C3"/>
    <property type="match status" value="1"/>
</dbReference>
<feature type="chain" id="PRO_5045589360" evidence="1">
    <location>
        <begin position="22"/>
        <end position="272"/>
    </location>
</feature>
<sequence>MIRSLLAALVICILGAVPALGADFDHAAHLTYLPDEPCTTCHREDAKTIQPDQAVCLDCHDEAFVKEVKLPGLKTHGPVWPLNHRPFAKGNTYDCYACHQQFDCLECHKSGFADEQGAFSNNMINVHRSDFHVTHPIAARTDPQLCSSCHENRFCLDCHDNFAPEDLSVVSHRRGFRNITVSGTPHEQFNESQCQICHPNSVLPTHEWSSQHAREARKNLATCQACHPEGDVCLRCHSARSGLRVNPHPSDWDDIKGRLDRASDSRTCRKCH</sequence>
<gene>
    <name evidence="2" type="ORF">DESUT3_30640</name>
</gene>
<reference evidence="2 3" key="1">
    <citation type="journal article" date="2016" name="C (Basel)">
        <title>Selective Growth of and Electricity Production by Marine Exoelectrogenic Bacteria in Self-Aggregated Hydrogel of Microbially Reduced Graphene Oxide.</title>
        <authorList>
            <person name="Yoshida N."/>
            <person name="Goto Y."/>
            <person name="Miyata Y."/>
        </authorList>
    </citation>
    <scope>NUCLEOTIDE SEQUENCE [LARGE SCALE GENOMIC DNA]</scope>
    <source>
        <strain evidence="2 3">NIT-T3</strain>
    </source>
</reference>
<dbReference type="SUPFAM" id="SSF48695">
    <property type="entry name" value="Multiheme cytochromes"/>
    <property type="match status" value="1"/>
</dbReference>
<name>A0ABM8HZN7_9BACT</name>
<accession>A0ABM8HZN7</accession>
<dbReference type="Proteomes" id="UP001319827">
    <property type="component" value="Chromosome"/>
</dbReference>
<proteinExistence type="predicted"/>
<evidence type="ECO:0000256" key="1">
    <source>
        <dbReference type="SAM" id="SignalP"/>
    </source>
</evidence>
<dbReference type="EMBL" id="AP024355">
    <property type="protein sequence ID" value="BCR05995.1"/>
    <property type="molecule type" value="Genomic_DNA"/>
</dbReference>
<keyword evidence="1" id="KW-0732">Signal</keyword>
<reference evidence="2 3" key="2">
    <citation type="journal article" date="2021" name="Int. J. Syst. Evol. Microbiol.">
        <title>Isolation and Polyphasic Characterization of Desulfuromonas versatilis sp. Nov., an Electrogenic Bacteria Capable of Versatile Metabolism Isolated from a Graphene Oxide-Reducing Enrichment Culture.</title>
        <authorList>
            <person name="Xie L."/>
            <person name="Yoshida N."/>
            <person name="Ishii S."/>
            <person name="Meng L."/>
        </authorList>
    </citation>
    <scope>NUCLEOTIDE SEQUENCE [LARGE SCALE GENOMIC DNA]</scope>
    <source>
        <strain evidence="2 3">NIT-T3</strain>
    </source>
</reference>
<evidence type="ECO:0000313" key="2">
    <source>
        <dbReference type="EMBL" id="BCR05995.1"/>
    </source>
</evidence>
<dbReference type="RefSeq" id="WP_221249383.1">
    <property type="nucleotide sequence ID" value="NZ_AP024355.1"/>
</dbReference>
<evidence type="ECO:0000313" key="3">
    <source>
        <dbReference type="Proteomes" id="UP001319827"/>
    </source>
</evidence>
<keyword evidence="3" id="KW-1185">Reference proteome</keyword>
<organism evidence="2 3">
    <name type="scientific">Desulfuromonas versatilis</name>
    <dbReference type="NCBI Taxonomy" id="2802975"/>
    <lineage>
        <taxon>Bacteria</taxon>
        <taxon>Pseudomonadati</taxon>
        <taxon>Thermodesulfobacteriota</taxon>
        <taxon>Desulfuromonadia</taxon>
        <taxon>Desulfuromonadales</taxon>
        <taxon>Desulfuromonadaceae</taxon>
        <taxon>Desulfuromonas</taxon>
    </lineage>
</organism>
<dbReference type="InterPro" id="IPR036280">
    <property type="entry name" value="Multihaem_cyt_sf"/>
</dbReference>
<protein>
    <submittedName>
        <fullName evidence="2">C-type cytochrome</fullName>
    </submittedName>
</protein>